<dbReference type="Proteomes" id="UP000315891">
    <property type="component" value="Chromosome"/>
</dbReference>
<accession>A0A516V6A5</accession>
<gene>
    <name evidence="1" type="ORF">FNZ56_09230</name>
</gene>
<keyword evidence="2" id="KW-1185">Reference proteome</keyword>
<evidence type="ECO:0000313" key="2">
    <source>
        <dbReference type="Proteomes" id="UP000315891"/>
    </source>
</evidence>
<dbReference type="OrthoDB" id="6063089at2"/>
<reference evidence="1 2" key="1">
    <citation type="submission" date="2019-07" db="EMBL/GenBank/DDBJ databases">
        <title>Lysobacter weifangensis sp. nov., isolated from bensulfuron-methyl contaminated farmland soil.</title>
        <authorList>
            <person name="Zhao H."/>
        </authorList>
    </citation>
    <scope>NUCLEOTIDE SEQUENCE [LARGE SCALE GENOMIC DNA]</scope>
    <source>
        <strain evidence="1 2">CC-Bw-6</strain>
    </source>
</reference>
<sequence length="206" mass="21770">MAVLARRHRYERKAPVGDHYSGEPDMPSIHRIALATTLILGCVYASPAPAAYNRYLEFNGASSCQLSIPTTDTMVRPRANGYRNEGSGNQFVICGLSGYEATDGKTGSATVLYAAMFATSTDGQTHQMTCTGVGGLTGYSSVLYSSKTQTVPAAGYALFKWEASDFGGTAGAPIPYSTALNLSVTCTLPSHVAVQSIEAKLQFTDS</sequence>
<name>A0A516V6A5_9GAMM</name>
<dbReference type="EMBL" id="CP041742">
    <property type="protein sequence ID" value="QDQ74048.1"/>
    <property type="molecule type" value="Genomic_DNA"/>
</dbReference>
<organism evidence="1 2">
    <name type="scientific">Pseudoluteimonas lycopersici</name>
    <dbReference type="NCBI Taxonomy" id="1324796"/>
    <lineage>
        <taxon>Bacteria</taxon>
        <taxon>Pseudomonadati</taxon>
        <taxon>Pseudomonadota</taxon>
        <taxon>Gammaproteobacteria</taxon>
        <taxon>Lysobacterales</taxon>
        <taxon>Lysobacteraceae</taxon>
        <taxon>Pseudoluteimonas</taxon>
    </lineage>
</organism>
<protein>
    <submittedName>
        <fullName evidence="1">Uncharacterized protein</fullName>
    </submittedName>
</protein>
<proteinExistence type="predicted"/>
<dbReference type="AlphaFoldDB" id="A0A516V6A5"/>
<evidence type="ECO:0000313" key="1">
    <source>
        <dbReference type="EMBL" id="QDQ74048.1"/>
    </source>
</evidence>
<dbReference type="RefSeq" id="WP_143879559.1">
    <property type="nucleotide sequence ID" value="NZ_BAABLZ010000001.1"/>
</dbReference>